<dbReference type="Pfam" id="PF16575">
    <property type="entry name" value="CLP1_P"/>
    <property type="match status" value="1"/>
</dbReference>
<gene>
    <name evidence="5" type="ORF">BSAL_60460</name>
</gene>
<dbReference type="VEuPathDB" id="TriTrypDB:BSAL_60460"/>
<dbReference type="EMBL" id="CYKH01000274">
    <property type="protein sequence ID" value="CUF23711.1"/>
    <property type="molecule type" value="Genomic_DNA"/>
</dbReference>
<dbReference type="GO" id="GO:0005634">
    <property type="term" value="C:nucleus"/>
    <property type="evidence" value="ECO:0007669"/>
    <property type="project" value="TreeGrafter"/>
</dbReference>
<dbReference type="Pfam" id="PF06807">
    <property type="entry name" value="Clp1"/>
    <property type="match status" value="1"/>
</dbReference>
<evidence type="ECO:0000256" key="1">
    <source>
        <dbReference type="ARBA" id="ARBA00022741"/>
    </source>
</evidence>
<dbReference type="InterPro" id="IPR010655">
    <property type="entry name" value="Clp1_C"/>
</dbReference>
<evidence type="ECO:0000259" key="3">
    <source>
        <dbReference type="Pfam" id="PF06807"/>
    </source>
</evidence>
<proteinExistence type="predicted"/>
<evidence type="ECO:0000313" key="5">
    <source>
        <dbReference type="EMBL" id="CUF23711.1"/>
    </source>
</evidence>
<dbReference type="GO" id="GO:0051731">
    <property type="term" value="F:polynucleotide 5'-hydroxyl-kinase activity"/>
    <property type="evidence" value="ECO:0007669"/>
    <property type="project" value="InterPro"/>
</dbReference>
<feature type="domain" description="Clp1 C-terminal" evidence="3">
    <location>
        <begin position="366"/>
        <end position="416"/>
    </location>
</feature>
<dbReference type="OMA" id="GENQWER"/>
<dbReference type="InterPro" id="IPR045116">
    <property type="entry name" value="Clp1/Grc3"/>
</dbReference>
<keyword evidence="6" id="KW-1185">Reference proteome</keyword>
<reference evidence="6" key="1">
    <citation type="submission" date="2015-09" db="EMBL/GenBank/DDBJ databases">
        <authorList>
            <consortium name="Pathogen Informatics"/>
        </authorList>
    </citation>
    <scope>NUCLEOTIDE SEQUENCE [LARGE SCALE GENOMIC DNA]</scope>
    <source>
        <strain evidence="6">Lake Konstanz</strain>
    </source>
</reference>
<dbReference type="Gene3D" id="2.40.30.330">
    <property type="entry name" value="Pre-mRNA cleavage complex subunit Clp1, C-terminal domain"/>
    <property type="match status" value="1"/>
</dbReference>
<dbReference type="GO" id="GO:0006388">
    <property type="term" value="P:tRNA splicing, via endonucleolytic cleavage and ligation"/>
    <property type="evidence" value="ECO:0007669"/>
    <property type="project" value="TreeGrafter"/>
</dbReference>
<accession>A0A0S4IVZ6</accession>
<name>A0A0S4IVZ6_BODSA</name>
<dbReference type="InterPro" id="IPR032319">
    <property type="entry name" value="CLP1_P"/>
</dbReference>
<feature type="domain" description="Clp1 P-loop" evidence="4">
    <location>
        <begin position="153"/>
        <end position="328"/>
    </location>
</feature>
<dbReference type="GO" id="GO:0005524">
    <property type="term" value="F:ATP binding"/>
    <property type="evidence" value="ECO:0007669"/>
    <property type="project" value="UniProtKB-KW"/>
</dbReference>
<dbReference type="PANTHER" id="PTHR12755:SF6">
    <property type="entry name" value="POLYRIBONUCLEOTIDE 5'-HYDROXYL-KINASE CLP1"/>
    <property type="match status" value="1"/>
</dbReference>
<dbReference type="OrthoDB" id="258143at2759"/>
<sequence>MASSSSRTERVELNTVEIFISFQVGSIVVLDGHASIFGAPLRPNVRYRFRERYLTVQAIGKVRLDINGDFSLRTPRALSTDLQELETRFDLKRQNAQAANKTGPVILLVGEKDTGKSTACRTLANLALRSQSAIVVPHSTAPGTKTERDDQQVSTTKGIAFVDLDVGQGGITCPGSMASTFLESTIPVDEDFQTMIPLVLFFGDKSVTQQTRKRYLDLCSWTAQSIASVQLAKPGFRSGGVIINTMGWVRELGYDLLKQIITMFDVTDIVVCGGNQTLFDGLSSDFSFARDRIEFHTFQLSSTPSETAKTGLDRIQLRHTQLTSYFSGTLRTPLVPVRLVVYLKDVELIDAVTLEDFNMKLLRPLTVAAVSTAPQRELCASANIAGFVIITDIGKKTLTLLSPAPGALPRPFLLVAPTFMAKPELIPPFGASS</sequence>
<keyword evidence="2" id="KW-0067">ATP-binding</keyword>
<evidence type="ECO:0000313" key="6">
    <source>
        <dbReference type="Proteomes" id="UP000051952"/>
    </source>
</evidence>
<organism evidence="5 6">
    <name type="scientific">Bodo saltans</name>
    <name type="common">Flagellated protozoan</name>
    <dbReference type="NCBI Taxonomy" id="75058"/>
    <lineage>
        <taxon>Eukaryota</taxon>
        <taxon>Discoba</taxon>
        <taxon>Euglenozoa</taxon>
        <taxon>Kinetoplastea</taxon>
        <taxon>Metakinetoplastina</taxon>
        <taxon>Eubodonida</taxon>
        <taxon>Bodonidae</taxon>
        <taxon>Bodo</taxon>
    </lineage>
</organism>
<keyword evidence="1" id="KW-0547">Nucleotide-binding</keyword>
<dbReference type="GO" id="GO:0031124">
    <property type="term" value="P:mRNA 3'-end processing"/>
    <property type="evidence" value="ECO:0007669"/>
    <property type="project" value="InterPro"/>
</dbReference>
<dbReference type="PANTHER" id="PTHR12755">
    <property type="entry name" value="CLEAVAGE/POLYADENYLATION FACTOR IA SUBUNIT CLP1P"/>
    <property type="match status" value="1"/>
</dbReference>
<dbReference type="Proteomes" id="UP000051952">
    <property type="component" value="Unassembled WGS sequence"/>
</dbReference>
<dbReference type="InterPro" id="IPR038238">
    <property type="entry name" value="Clp1_C_sf"/>
</dbReference>
<evidence type="ECO:0000259" key="4">
    <source>
        <dbReference type="Pfam" id="PF16575"/>
    </source>
</evidence>
<evidence type="ECO:0000256" key="2">
    <source>
        <dbReference type="ARBA" id="ARBA00022840"/>
    </source>
</evidence>
<dbReference type="InterPro" id="IPR027417">
    <property type="entry name" value="P-loop_NTPase"/>
</dbReference>
<protein>
    <submittedName>
        <fullName evidence="5">Pre-mRNA cleavage complex II Clp1-like, putative</fullName>
    </submittedName>
</protein>
<dbReference type="AlphaFoldDB" id="A0A0S4IVZ6"/>
<dbReference type="Gene3D" id="3.40.50.300">
    <property type="entry name" value="P-loop containing nucleotide triphosphate hydrolases"/>
    <property type="match status" value="1"/>
</dbReference>